<sequence length="95" mass="11111">MICCKEQNEWPGTISIPTAIVYYFHTSERSKEIVVEITNSLFDWHAPNLPDDLCFLKGNKEWLINTAHERICDVVTENESEIEKLKRIDRLMVNS</sequence>
<dbReference type="AlphaFoldDB" id="A0A1M5W2A4"/>
<proteinExistence type="predicted"/>
<dbReference type="EMBL" id="FQXJ01000005">
    <property type="protein sequence ID" value="SHH81632.1"/>
    <property type="molecule type" value="Genomic_DNA"/>
</dbReference>
<accession>A0A1M5W2A4</accession>
<name>A0A1M5W2A4_9FIRM</name>
<gene>
    <name evidence="1" type="ORF">SAMN02746098_01420</name>
</gene>
<organism evidence="1 2">
    <name type="scientific">Desulfosporosinus lacus DSM 15449</name>
    <dbReference type="NCBI Taxonomy" id="1121420"/>
    <lineage>
        <taxon>Bacteria</taxon>
        <taxon>Bacillati</taxon>
        <taxon>Bacillota</taxon>
        <taxon>Clostridia</taxon>
        <taxon>Eubacteriales</taxon>
        <taxon>Desulfitobacteriaceae</taxon>
        <taxon>Desulfosporosinus</taxon>
    </lineage>
</organism>
<reference evidence="2" key="1">
    <citation type="submission" date="2016-11" db="EMBL/GenBank/DDBJ databases">
        <authorList>
            <person name="Varghese N."/>
            <person name="Submissions S."/>
        </authorList>
    </citation>
    <scope>NUCLEOTIDE SEQUENCE [LARGE SCALE GENOMIC DNA]</scope>
    <source>
        <strain evidence="2">DSM 15449</strain>
    </source>
</reference>
<protein>
    <submittedName>
        <fullName evidence="1">Uncharacterized protein</fullName>
    </submittedName>
</protein>
<dbReference type="STRING" id="1121420.SAMN02746098_01420"/>
<keyword evidence="2" id="KW-1185">Reference proteome</keyword>
<dbReference type="Proteomes" id="UP000183954">
    <property type="component" value="Unassembled WGS sequence"/>
</dbReference>
<evidence type="ECO:0000313" key="1">
    <source>
        <dbReference type="EMBL" id="SHH81632.1"/>
    </source>
</evidence>
<evidence type="ECO:0000313" key="2">
    <source>
        <dbReference type="Proteomes" id="UP000183954"/>
    </source>
</evidence>